<comment type="caution">
    <text evidence="3">The sequence shown here is derived from an EMBL/GenBank/DDBJ whole genome shotgun (WGS) entry which is preliminary data.</text>
</comment>
<organism evidence="3 4">
    <name type="scientific">Okeania hirsuta</name>
    <dbReference type="NCBI Taxonomy" id="1458930"/>
    <lineage>
        <taxon>Bacteria</taxon>
        <taxon>Bacillati</taxon>
        <taxon>Cyanobacteriota</taxon>
        <taxon>Cyanophyceae</taxon>
        <taxon>Oscillatoriophycideae</taxon>
        <taxon>Oscillatoriales</taxon>
        <taxon>Microcoleaceae</taxon>
        <taxon>Okeania</taxon>
    </lineage>
</organism>
<keyword evidence="2" id="KW-1277">Toxin-antitoxin system</keyword>
<dbReference type="EMBL" id="RCBY01000028">
    <property type="protein sequence ID" value="RQH49045.1"/>
    <property type="molecule type" value="Genomic_DNA"/>
</dbReference>
<gene>
    <name evidence="3" type="ORF">D5R40_07435</name>
</gene>
<dbReference type="Pfam" id="PF02452">
    <property type="entry name" value="PemK_toxin"/>
    <property type="match status" value="1"/>
</dbReference>
<dbReference type="InterPro" id="IPR003477">
    <property type="entry name" value="PemK-like"/>
</dbReference>
<dbReference type="InterPro" id="IPR011067">
    <property type="entry name" value="Plasmid_toxin/cell-grow_inhib"/>
</dbReference>
<evidence type="ECO:0000256" key="2">
    <source>
        <dbReference type="ARBA" id="ARBA00022649"/>
    </source>
</evidence>
<comment type="similarity">
    <text evidence="1">Belongs to the PemK/MazF family.</text>
</comment>
<dbReference type="GO" id="GO:0003677">
    <property type="term" value="F:DNA binding"/>
    <property type="evidence" value="ECO:0007669"/>
    <property type="project" value="InterPro"/>
</dbReference>
<proteinExistence type="inferred from homology"/>
<dbReference type="Proteomes" id="UP000269154">
    <property type="component" value="Unassembled WGS sequence"/>
</dbReference>
<dbReference type="Gene3D" id="2.30.30.110">
    <property type="match status" value="1"/>
</dbReference>
<sequence length="202" mass="23610">MVEQKNQKPRKGWIYFINPQKVYLTCKSNHAYLYNIEPLDYVECQHSSCTQKVNPSRVLRGEHPYIVLTSNKFSDESGYIETFNAIPLTSQETYKGLPTTYPINPTTKNCLDKQSFALVHQICTIDANHFKNSEGKWKERIGQLDKSDREAIGKRLKYLFDLEPDDWFTKNASLERLREIMYKIPEDERDSILGELIDEFSS</sequence>
<keyword evidence="4" id="KW-1185">Reference proteome</keyword>
<evidence type="ECO:0000256" key="1">
    <source>
        <dbReference type="ARBA" id="ARBA00007521"/>
    </source>
</evidence>
<dbReference type="SUPFAM" id="SSF50118">
    <property type="entry name" value="Cell growth inhibitor/plasmid maintenance toxic component"/>
    <property type="match status" value="1"/>
</dbReference>
<dbReference type="OrthoDB" id="466368at2"/>
<evidence type="ECO:0000313" key="3">
    <source>
        <dbReference type="EMBL" id="RQH49045.1"/>
    </source>
</evidence>
<accession>A0A3N6PEI9</accession>
<name>A0A3N6PEI9_9CYAN</name>
<dbReference type="RefSeq" id="WP_124144920.1">
    <property type="nucleotide sequence ID" value="NZ_CAWOKI010000052.1"/>
</dbReference>
<reference evidence="3 4" key="1">
    <citation type="journal article" date="2018" name="ACS Chem. Biol.">
        <title>Ketoreductase domain dysfunction expands chemodiversity: malyngamide biosynthesis in the cyanobacterium Okeania hirsuta.</title>
        <authorList>
            <person name="Moss N.A."/>
            <person name="Leao T."/>
            <person name="Rankin M."/>
            <person name="McCullough T.M."/>
            <person name="Qu P."/>
            <person name="Korobeynikov A."/>
            <person name="Smith J.L."/>
            <person name="Gerwick L."/>
            <person name="Gerwick W.H."/>
        </authorList>
    </citation>
    <scope>NUCLEOTIDE SEQUENCE [LARGE SCALE GENOMIC DNA]</scope>
    <source>
        <strain evidence="3 4">PAB10Feb10-1</strain>
    </source>
</reference>
<evidence type="ECO:0000313" key="4">
    <source>
        <dbReference type="Proteomes" id="UP000269154"/>
    </source>
</evidence>
<protein>
    <submittedName>
        <fullName evidence="3">Type II toxin-antitoxin system PemK/MazF family toxin</fullName>
    </submittedName>
</protein>
<dbReference type="AlphaFoldDB" id="A0A3N6PEI9"/>